<dbReference type="GO" id="GO:0008270">
    <property type="term" value="F:zinc ion binding"/>
    <property type="evidence" value="ECO:0007669"/>
    <property type="project" value="UniProtKB-KW"/>
</dbReference>
<evidence type="ECO:0000259" key="3">
    <source>
        <dbReference type="PROSITE" id="PS50106"/>
    </source>
</evidence>
<dbReference type="PANTHER" id="PTHR31669:SF251">
    <property type="entry name" value="PROTEIN FAR1-RELATED SEQUENCE"/>
    <property type="match status" value="1"/>
</dbReference>
<dbReference type="Gene3D" id="2.30.42.10">
    <property type="match status" value="1"/>
</dbReference>
<sequence length="663" mass="75763">MKCEQKDYGVFVTEIQAKSDAEKSNLKAGDCIIQIDGINTNKVEQMGAILKENIKENGFVMLVIERAEASHIGKGALETVNLNNSNEIITEDIQAEDTIASPLAKKSRGKAATYVELEVVESLDEVNLKAKEAGLKYKQVLNLIYYFNCKTSGCGYKWKATITNEILYQIHHTDDGHSHEEVERKDGITKEVKKIIVERLVGNESSNPEAILQACRNKGIRELPTSQQIKNHVSYKKKHLLPHGGNLNFEDIQNLVKDILDDEPDIMDLKYIINEDEPSKTDFAIIFTCKSLLEKQRQQKHAMVDGTFKLIYKGFVVLVFGYSDKNRHVHVTGVAIVSSETTNVFRWLFEFFKSNKYSEGEWMPLEIMADNSRAISAAVAIVFPDATRRNCYSHVIMACKKKWRTLKFTKSESDDIKARIRQLALHSFEEDFDLAATALIDEWRSSQDERYIVFADYFYDQYVRLDKKWFAANGGGCRTDNAIEGVNKWIKAIFISRCVPFMQAVRMIKLYLQKARDTNFGNEEITVTNAEWVAAFEFKRGTLILRDHVRNCYYVRRSQSSLGNTEFLDFLNSRDLIEWTAEDVQNFQENVAVVAPSILFDNEFTCNCSVGARRKLCKHILVIEVITKKRTFPPMAPLRQSLTECGRNKTGRPKKHGPALSRN</sequence>
<dbReference type="SUPFAM" id="SSF50156">
    <property type="entry name" value="PDZ domain-like"/>
    <property type="match status" value="1"/>
</dbReference>
<evidence type="ECO:0000313" key="6">
    <source>
        <dbReference type="WBParaSite" id="PSU_v2.g21406.t1"/>
    </source>
</evidence>
<dbReference type="GO" id="GO:0006355">
    <property type="term" value="P:regulation of DNA-templated transcription"/>
    <property type="evidence" value="ECO:0007669"/>
    <property type="project" value="InterPro"/>
</dbReference>
<dbReference type="InterPro" id="IPR018289">
    <property type="entry name" value="MULE_transposase_dom"/>
</dbReference>
<dbReference type="InterPro" id="IPR007527">
    <property type="entry name" value="Znf_SWIM"/>
</dbReference>
<organism evidence="5 6">
    <name type="scientific">Panagrolaimus superbus</name>
    <dbReference type="NCBI Taxonomy" id="310955"/>
    <lineage>
        <taxon>Eukaryota</taxon>
        <taxon>Metazoa</taxon>
        <taxon>Ecdysozoa</taxon>
        <taxon>Nematoda</taxon>
        <taxon>Chromadorea</taxon>
        <taxon>Rhabditida</taxon>
        <taxon>Tylenchina</taxon>
        <taxon>Panagrolaimomorpha</taxon>
        <taxon>Panagrolaimoidea</taxon>
        <taxon>Panagrolaimidae</taxon>
        <taxon>Panagrolaimus</taxon>
    </lineage>
</organism>
<keyword evidence="1" id="KW-0479">Metal-binding</keyword>
<feature type="region of interest" description="Disordered" evidence="2">
    <location>
        <begin position="643"/>
        <end position="663"/>
    </location>
</feature>
<dbReference type="PANTHER" id="PTHR31669">
    <property type="entry name" value="PROTEIN FAR1-RELATED SEQUENCE 10-RELATED"/>
    <property type="match status" value="1"/>
</dbReference>
<evidence type="ECO:0000256" key="1">
    <source>
        <dbReference type="PROSITE-ProRule" id="PRU00325"/>
    </source>
</evidence>
<dbReference type="Pfam" id="PF10551">
    <property type="entry name" value="MULE"/>
    <property type="match status" value="1"/>
</dbReference>
<proteinExistence type="predicted"/>
<dbReference type="WBParaSite" id="PSU_v2.g21406.t1">
    <property type="protein sequence ID" value="PSU_v2.g21406.t1"/>
    <property type="gene ID" value="PSU_v2.g21406"/>
</dbReference>
<dbReference type="PROSITE" id="PS50966">
    <property type="entry name" value="ZF_SWIM"/>
    <property type="match status" value="1"/>
</dbReference>
<dbReference type="InterPro" id="IPR001478">
    <property type="entry name" value="PDZ"/>
</dbReference>
<dbReference type="InterPro" id="IPR036034">
    <property type="entry name" value="PDZ_sf"/>
</dbReference>
<dbReference type="InterPro" id="IPR031052">
    <property type="entry name" value="FHY3/FAR1"/>
</dbReference>
<dbReference type="Pfam" id="PF00595">
    <property type="entry name" value="PDZ"/>
    <property type="match status" value="1"/>
</dbReference>
<evidence type="ECO:0000313" key="5">
    <source>
        <dbReference type="Proteomes" id="UP000887577"/>
    </source>
</evidence>
<keyword evidence="1" id="KW-0862">Zinc</keyword>
<evidence type="ECO:0000259" key="4">
    <source>
        <dbReference type="PROSITE" id="PS50966"/>
    </source>
</evidence>
<name>A0A914YM44_9BILA</name>
<dbReference type="PROSITE" id="PS50106">
    <property type="entry name" value="PDZ"/>
    <property type="match status" value="1"/>
</dbReference>
<keyword evidence="5" id="KW-1185">Reference proteome</keyword>
<accession>A0A914YM44</accession>
<evidence type="ECO:0000256" key="2">
    <source>
        <dbReference type="SAM" id="MobiDB-lite"/>
    </source>
</evidence>
<dbReference type="AlphaFoldDB" id="A0A914YM44"/>
<feature type="domain" description="PDZ" evidence="3">
    <location>
        <begin position="1"/>
        <end position="52"/>
    </location>
</feature>
<protein>
    <submittedName>
        <fullName evidence="6">SWIM-type domain-containing protein</fullName>
    </submittedName>
</protein>
<reference evidence="6" key="1">
    <citation type="submission" date="2022-11" db="UniProtKB">
        <authorList>
            <consortium name="WormBaseParasite"/>
        </authorList>
    </citation>
    <scope>IDENTIFICATION</scope>
</reference>
<keyword evidence="1" id="KW-0863">Zinc-finger</keyword>
<dbReference type="Proteomes" id="UP000887577">
    <property type="component" value="Unplaced"/>
</dbReference>
<feature type="domain" description="SWIM-type" evidence="4">
    <location>
        <begin position="591"/>
        <end position="628"/>
    </location>
</feature>